<keyword evidence="4 6" id="KW-1133">Transmembrane helix</keyword>
<evidence type="ECO:0000313" key="9">
    <source>
        <dbReference type="Proteomes" id="UP000799324"/>
    </source>
</evidence>
<dbReference type="GO" id="GO:0048280">
    <property type="term" value="P:vesicle fusion with Golgi apparatus"/>
    <property type="evidence" value="ECO:0007669"/>
    <property type="project" value="TreeGrafter"/>
</dbReference>
<feature type="domain" description="Yip1" evidence="7">
    <location>
        <begin position="115"/>
        <end position="277"/>
    </location>
</feature>
<dbReference type="InterPro" id="IPR045231">
    <property type="entry name" value="Yip1/4-like"/>
</dbReference>
<dbReference type="Pfam" id="PF04893">
    <property type="entry name" value="Yip1"/>
    <property type="match status" value="1"/>
</dbReference>
<feature type="transmembrane region" description="Helical" evidence="6">
    <location>
        <begin position="154"/>
        <end position="173"/>
    </location>
</feature>
<dbReference type="PANTHER" id="PTHR21236:SF2">
    <property type="entry name" value="PROTEIN YIPF"/>
    <property type="match status" value="1"/>
</dbReference>
<name>A0A6A6SKV3_9PLEO</name>
<evidence type="ECO:0000256" key="3">
    <source>
        <dbReference type="ARBA" id="ARBA00022692"/>
    </source>
</evidence>
<evidence type="ECO:0000256" key="5">
    <source>
        <dbReference type="ARBA" id="ARBA00023136"/>
    </source>
</evidence>
<feature type="transmembrane region" description="Helical" evidence="6">
    <location>
        <begin position="231"/>
        <end position="252"/>
    </location>
</feature>
<keyword evidence="5 6" id="KW-0472">Membrane</keyword>
<evidence type="ECO:0000256" key="2">
    <source>
        <dbReference type="ARBA" id="ARBA00010596"/>
    </source>
</evidence>
<dbReference type="PANTHER" id="PTHR21236">
    <property type="entry name" value="GOLGI MEMBRANE PROTEIN YIP1"/>
    <property type="match status" value="1"/>
</dbReference>
<dbReference type="GO" id="GO:0005802">
    <property type="term" value="C:trans-Golgi network"/>
    <property type="evidence" value="ECO:0007669"/>
    <property type="project" value="TreeGrafter"/>
</dbReference>
<comment type="similarity">
    <text evidence="2 6">Belongs to the YIP1 family.</text>
</comment>
<gene>
    <name evidence="8" type="ORF">K491DRAFT_699507</name>
</gene>
<sequence>MAQYGYGQSPPYGGGGGPQNLQFYSSSFANQPVSGHSTPFQANYGAPQAPAYPAQYGTGFSAPGVSGQMGVGASGLRTGWLAAFGTEGYETEPPLLEELGVNFGHIKMKTLAVLNPFGRIDRHIMDDSDVAGPILFFFIFGTSLLLSGKLHFGYIYGLAFMGTVLLHTILSLMSPPLTAAEASANQDHDPRGQSHFGSSLTLPRSASVLGYCLLPLVLIAIIGIVVPMDSIVGYILTSLAIFWCSYSSSSMFTVVGRMTSMKGLVAYPMVLFYGSFGIMAIFSSRGTGQLAKATGGA</sequence>
<dbReference type="GO" id="GO:0000139">
    <property type="term" value="C:Golgi membrane"/>
    <property type="evidence" value="ECO:0007669"/>
    <property type="project" value="UniProtKB-SubCell"/>
</dbReference>
<organism evidence="8 9">
    <name type="scientific">Lophiostoma macrostomum CBS 122681</name>
    <dbReference type="NCBI Taxonomy" id="1314788"/>
    <lineage>
        <taxon>Eukaryota</taxon>
        <taxon>Fungi</taxon>
        <taxon>Dikarya</taxon>
        <taxon>Ascomycota</taxon>
        <taxon>Pezizomycotina</taxon>
        <taxon>Dothideomycetes</taxon>
        <taxon>Pleosporomycetidae</taxon>
        <taxon>Pleosporales</taxon>
        <taxon>Lophiostomataceae</taxon>
        <taxon>Lophiostoma</taxon>
    </lineage>
</organism>
<evidence type="ECO:0000256" key="6">
    <source>
        <dbReference type="RuleBase" id="RU361264"/>
    </source>
</evidence>
<dbReference type="AlphaFoldDB" id="A0A6A6SKV3"/>
<dbReference type="Proteomes" id="UP000799324">
    <property type="component" value="Unassembled WGS sequence"/>
</dbReference>
<proteinExistence type="inferred from homology"/>
<keyword evidence="9" id="KW-1185">Reference proteome</keyword>
<feature type="transmembrane region" description="Helical" evidence="6">
    <location>
        <begin position="208"/>
        <end position="225"/>
    </location>
</feature>
<dbReference type="OrthoDB" id="440385at2759"/>
<feature type="transmembrane region" description="Helical" evidence="6">
    <location>
        <begin position="264"/>
        <end position="282"/>
    </location>
</feature>
<comment type="subcellular location">
    <subcellularLocation>
        <location evidence="6">Golgi apparatus membrane</location>
        <topology evidence="6">Multi-pass membrane protein</topology>
    </subcellularLocation>
    <subcellularLocation>
        <location evidence="1">Membrane</location>
        <topology evidence="1">Multi-pass membrane protein</topology>
    </subcellularLocation>
</comment>
<evidence type="ECO:0000259" key="7">
    <source>
        <dbReference type="Pfam" id="PF04893"/>
    </source>
</evidence>
<accession>A0A6A6SKV3</accession>
<dbReference type="InterPro" id="IPR006977">
    <property type="entry name" value="Yip1_dom"/>
</dbReference>
<evidence type="ECO:0000313" key="8">
    <source>
        <dbReference type="EMBL" id="KAF2647621.1"/>
    </source>
</evidence>
<dbReference type="GO" id="GO:0006888">
    <property type="term" value="P:endoplasmic reticulum to Golgi vesicle-mediated transport"/>
    <property type="evidence" value="ECO:0007669"/>
    <property type="project" value="InterPro"/>
</dbReference>
<dbReference type="EMBL" id="MU004598">
    <property type="protein sequence ID" value="KAF2647621.1"/>
    <property type="molecule type" value="Genomic_DNA"/>
</dbReference>
<feature type="transmembrane region" description="Helical" evidence="6">
    <location>
        <begin position="130"/>
        <end position="148"/>
    </location>
</feature>
<keyword evidence="3 6" id="KW-0812">Transmembrane</keyword>
<reference evidence="8" key="1">
    <citation type="journal article" date="2020" name="Stud. Mycol.">
        <title>101 Dothideomycetes genomes: a test case for predicting lifestyles and emergence of pathogens.</title>
        <authorList>
            <person name="Haridas S."/>
            <person name="Albert R."/>
            <person name="Binder M."/>
            <person name="Bloem J."/>
            <person name="Labutti K."/>
            <person name="Salamov A."/>
            <person name="Andreopoulos B."/>
            <person name="Baker S."/>
            <person name="Barry K."/>
            <person name="Bills G."/>
            <person name="Bluhm B."/>
            <person name="Cannon C."/>
            <person name="Castanera R."/>
            <person name="Culley D."/>
            <person name="Daum C."/>
            <person name="Ezra D."/>
            <person name="Gonzalez J."/>
            <person name="Henrissat B."/>
            <person name="Kuo A."/>
            <person name="Liang C."/>
            <person name="Lipzen A."/>
            <person name="Lutzoni F."/>
            <person name="Magnuson J."/>
            <person name="Mondo S."/>
            <person name="Nolan M."/>
            <person name="Ohm R."/>
            <person name="Pangilinan J."/>
            <person name="Park H.-J."/>
            <person name="Ramirez L."/>
            <person name="Alfaro M."/>
            <person name="Sun H."/>
            <person name="Tritt A."/>
            <person name="Yoshinaga Y."/>
            <person name="Zwiers L.-H."/>
            <person name="Turgeon B."/>
            <person name="Goodwin S."/>
            <person name="Spatafora J."/>
            <person name="Crous P."/>
            <person name="Grigoriev I."/>
        </authorList>
    </citation>
    <scope>NUCLEOTIDE SEQUENCE</scope>
    <source>
        <strain evidence="8">CBS 122681</strain>
    </source>
</reference>
<protein>
    <recommendedName>
        <fullName evidence="6">Protein YIP</fullName>
    </recommendedName>
</protein>
<evidence type="ECO:0000256" key="1">
    <source>
        <dbReference type="ARBA" id="ARBA00004141"/>
    </source>
</evidence>
<evidence type="ECO:0000256" key="4">
    <source>
        <dbReference type="ARBA" id="ARBA00022989"/>
    </source>
</evidence>